<keyword evidence="1" id="KW-0812">Transmembrane</keyword>
<name>D5MN06_METO1</name>
<keyword evidence="1" id="KW-1133">Transmembrane helix</keyword>
<dbReference type="Proteomes" id="UP000006898">
    <property type="component" value="Chromosome"/>
</dbReference>
<keyword evidence="1" id="KW-0472">Membrane</keyword>
<accession>D5MN06</accession>
<dbReference type="AlphaFoldDB" id="D5MN06"/>
<dbReference type="EMBL" id="FP565575">
    <property type="protein sequence ID" value="CBE68106.1"/>
    <property type="molecule type" value="Genomic_DNA"/>
</dbReference>
<gene>
    <name evidence="2" type="ORF">DAMO_1045</name>
</gene>
<evidence type="ECO:0000256" key="1">
    <source>
        <dbReference type="SAM" id="Phobius"/>
    </source>
</evidence>
<evidence type="ECO:0000313" key="3">
    <source>
        <dbReference type="Proteomes" id="UP000006898"/>
    </source>
</evidence>
<reference evidence="2 3" key="1">
    <citation type="journal article" date="2010" name="Nature">
        <title>Nitrite-driven anaerobic methane oxidation by oxygenic bacteria.</title>
        <authorList>
            <person name="Ettwig K.F."/>
            <person name="Butler M.K."/>
            <person name="Le Paslier D."/>
            <person name="Pelletier E."/>
            <person name="Mangenot S."/>
            <person name="Kuypers M.M.M."/>
            <person name="Schreiber F."/>
            <person name="Dutilh B.E."/>
            <person name="Zedelius J."/>
            <person name="de Beer D."/>
            <person name="Gloerich J."/>
            <person name="Wessels H.J.C.T."/>
            <person name="van Allen T."/>
            <person name="Luesken F."/>
            <person name="Wu M."/>
            <person name="van de Pas-Schoonen K.T."/>
            <person name="Op den Camp H.J.M."/>
            <person name="Janssen-Megens E.M."/>
            <person name="Francoijs K-J."/>
            <person name="Stunnenberg H."/>
            <person name="Weissenbach J."/>
            <person name="Jetten M.S.M."/>
            <person name="Strous M."/>
        </authorList>
    </citation>
    <scope>NUCLEOTIDE SEQUENCE [LARGE SCALE GENOMIC DNA]</scope>
</reference>
<dbReference type="HOGENOM" id="CLU_3096861_0_0_0"/>
<evidence type="ECO:0000313" key="2">
    <source>
        <dbReference type="EMBL" id="CBE68106.1"/>
    </source>
</evidence>
<feature type="transmembrane region" description="Helical" evidence="1">
    <location>
        <begin position="27"/>
        <end position="48"/>
    </location>
</feature>
<dbReference type="KEGG" id="mox:DAMO_1045"/>
<proteinExistence type="predicted"/>
<sequence length="51" mass="5996">MPKEDSRRLNGETIAILMESMYQEIDLWRFLTVPCSLAMIFNVSVLYANWV</sequence>
<organism evidence="2 3">
    <name type="scientific">Methylomirabilis oxygeniifera</name>
    <dbReference type="NCBI Taxonomy" id="671143"/>
    <lineage>
        <taxon>Bacteria</taxon>
        <taxon>Candidatus Methylomirabilota</taxon>
        <taxon>Candidatus Methylomirabilia</taxon>
        <taxon>Candidatus Methylomirabilales</taxon>
        <taxon>Candidatus Methylomirabilaceae</taxon>
        <taxon>Candidatus Methylomirabilis</taxon>
    </lineage>
</organism>
<protein>
    <submittedName>
        <fullName evidence="2">Uncharacterized protein</fullName>
    </submittedName>
</protein>
<dbReference type="STRING" id="671143.DAMO_1045"/>